<evidence type="ECO:0000256" key="1">
    <source>
        <dbReference type="ARBA" id="ARBA00006328"/>
    </source>
</evidence>
<evidence type="ECO:0000313" key="4">
    <source>
        <dbReference type="EMBL" id="KAH7324241.1"/>
    </source>
</evidence>
<comment type="caution">
    <text evidence="4">The sequence shown here is derived from an EMBL/GenBank/DDBJ whole genome shotgun (WGS) entry which is preliminary data.</text>
</comment>
<evidence type="ECO:0000259" key="3">
    <source>
        <dbReference type="Pfam" id="PF05368"/>
    </source>
</evidence>
<dbReference type="PANTHER" id="PTHR42748:SF31">
    <property type="entry name" value="NMRA-LIKE DOMAIN-CONTAINING PROTEIN-RELATED"/>
    <property type="match status" value="1"/>
</dbReference>
<dbReference type="Gene3D" id="3.90.25.10">
    <property type="entry name" value="UDP-galactose 4-epimerase, domain 1"/>
    <property type="match status" value="1"/>
</dbReference>
<dbReference type="GO" id="GO:0005634">
    <property type="term" value="C:nucleus"/>
    <property type="evidence" value="ECO:0007669"/>
    <property type="project" value="TreeGrafter"/>
</dbReference>
<sequence length="311" mass="33423">MSKIITVFGATGNQGGSVIDSILSDTALASEFTIRGVTRDTTKPAAKALADRGVQVVSADMSSPSSLAAVVSGAHTVFLVTNYWDAAAGATSHGPGVEELTQGKAVVDAAKAAGVQHLIFSSLLNITELTNGRLTHLKHFDGKAQIEQYARDSGVPSTFVLAGFFMSNFFSALRKGDDGSYTMALPVNCDKAQLPVFDTPADMGKFAKAAIKHFPEYTGKRIYAATEYMSPNEVVAQFTQVTGKPAKAIQVPDETYKSFLPAPIAQEMLENFKLLEEPGYYGGVDLKESLSLLDEKPVTLKEWLVKTQEKW</sequence>
<dbReference type="Pfam" id="PF05368">
    <property type="entry name" value="NmrA"/>
    <property type="match status" value="1"/>
</dbReference>
<gene>
    <name evidence="4" type="ORF">B0I35DRAFT_406073</name>
</gene>
<keyword evidence="2" id="KW-0521">NADP</keyword>
<protein>
    <recommendedName>
        <fullName evidence="3">NmrA-like domain-containing protein</fullName>
    </recommendedName>
</protein>
<keyword evidence="5" id="KW-1185">Reference proteome</keyword>
<comment type="similarity">
    <text evidence="1">Belongs to the NmrA-type oxidoreductase family.</text>
</comment>
<dbReference type="Proteomes" id="UP000813444">
    <property type="component" value="Unassembled WGS sequence"/>
</dbReference>
<accession>A0A8K0WTG7</accession>
<evidence type="ECO:0000313" key="5">
    <source>
        <dbReference type="Proteomes" id="UP000813444"/>
    </source>
</evidence>
<dbReference type="SUPFAM" id="SSF51735">
    <property type="entry name" value="NAD(P)-binding Rossmann-fold domains"/>
    <property type="match status" value="1"/>
</dbReference>
<dbReference type="AlphaFoldDB" id="A0A8K0WTG7"/>
<proteinExistence type="inferred from homology"/>
<dbReference type="InterPro" id="IPR008030">
    <property type="entry name" value="NmrA-like"/>
</dbReference>
<organism evidence="4 5">
    <name type="scientific">Stachybotrys elegans</name>
    <dbReference type="NCBI Taxonomy" id="80388"/>
    <lineage>
        <taxon>Eukaryota</taxon>
        <taxon>Fungi</taxon>
        <taxon>Dikarya</taxon>
        <taxon>Ascomycota</taxon>
        <taxon>Pezizomycotina</taxon>
        <taxon>Sordariomycetes</taxon>
        <taxon>Hypocreomycetidae</taxon>
        <taxon>Hypocreales</taxon>
        <taxon>Stachybotryaceae</taxon>
        <taxon>Stachybotrys</taxon>
    </lineage>
</organism>
<dbReference type="PANTHER" id="PTHR42748">
    <property type="entry name" value="NITROGEN METABOLITE REPRESSION PROTEIN NMRA FAMILY MEMBER"/>
    <property type="match status" value="1"/>
</dbReference>
<evidence type="ECO:0000256" key="2">
    <source>
        <dbReference type="ARBA" id="ARBA00022857"/>
    </source>
</evidence>
<dbReference type="OrthoDB" id="300709at2759"/>
<dbReference type="EMBL" id="JAGPNK010000003">
    <property type="protein sequence ID" value="KAH7324241.1"/>
    <property type="molecule type" value="Genomic_DNA"/>
</dbReference>
<dbReference type="InterPro" id="IPR051164">
    <property type="entry name" value="NmrA-like_oxidored"/>
</dbReference>
<dbReference type="Gene3D" id="3.40.50.720">
    <property type="entry name" value="NAD(P)-binding Rossmann-like Domain"/>
    <property type="match status" value="1"/>
</dbReference>
<feature type="domain" description="NmrA-like" evidence="3">
    <location>
        <begin position="1"/>
        <end position="304"/>
    </location>
</feature>
<dbReference type="CDD" id="cd05251">
    <property type="entry name" value="NmrA_like_SDR_a"/>
    <property type="match status" value="1"/>
</dbReference>
<name>A0A8K0WTG7_9HYPO</name>
<dbReference type="InterPro" id="IPR036291">
    <property type="entry name" value="NAD(P)-bd_dom_sf"/>
</dbReference>
<reference evidence="4" key="1">
    <citation type="journal article" date="2021" name="Nat. Commun.">
        <title>Genetic determinants of endophytism in the Arabidopsis root mycobiome.</title>
        <authorList>
            <person name="Mesny F."/>
            <person name="Miyauchi S."/>
            <person name="Thiergart T."/>
            <person name="Pickel B."/>
            <person name="Atanasova L."/>
            <person name="Karlsson M."/>
            <person name="Huettel B."/>
            <person name="Barry K.W."/>
            <person name="Haridas S."/>
            <person name="Chen C."/>
            <person name="Bauer D."/>
            <person name="Andreopoulos W."/>
            <person name="Pangilinan J."/>
            <person name="LaButti K."/>
            <person name="Riley R."/>
            <person name="Lipzen A."/>
            <person name="Clum A."/>
            <person name="Drula E."/>
            <person name="Henrissat B."/>
            <person name="Kohler A."/>
            <person name="Grigoriev I.V."/>
            <person name="Martin F.M."/>
            <person name="Hacquard S."/>
        </authorList>
    </citation>
    <scope>NUCLEOTIDE SEQUENCE</scope>
    <source>
        <strain evidence="4">MPI-CAGE-CH-0235</strain>
    </source>
</reference>